<protein>
    <submittedName>
        <fullName evidence="1">Uncharacterized protein</fullName>
    </submittedName>
</protein>
<name>C0PD43_MAIZE</name>
<dbReference type="KEGG" id="zma:100383112"/>
<sequence>MDFSLPQFLAMAHPKLPSASYPASSPAEAPLPRLACRDAPWRSPVCSRRTPSASSSFSMSASLLPYWPASGLELSWRSDFCSGSGSLRVSLCAPCLSPFACAAPCWPAQFLGCHAGFLPRCPARIFLSLHGRSILPISLAPRDPLPPARSRFLCSPWSPAGPAVEASSPAVLGFPAPARSSHGELTGMPLPLPAFSPNWISLRALLLCCSALSARI</sequence>
<dbReference type="RefSeq" id="NP_001169251.1">
    <property type="nucleotide sequence ID" value="NM_001175780.1"/>
</dbReference>
<dbReference type="EMBL" id="BT066212">
    <property type="protein sequence ID" value="ACN32088.1"/>
    <property type="molecule type" value="mRNA"/>
</dbReference>
<organism evidence="1">
    <name type="scientific">Zea mays</name>
    <name type="common">Maize</name>
    <dbReference type="NCBI Taxonomy" id="4577"/>
    <lineage>
        <taxon>Eukaryota</taxon>
        <taxon>Viridiplantae</taxon>
        <taxon>Streptophyta</taxon>
        <taxon>Embryophyta</taxon>
        <taxon>Tracheophyta</taxon>
        <taxon>Spermatophyta</taxon>
        <taxon>Magnoliopsida</taxon>
        <taxon>Liliopsida</taxon>
        <taxon>Poales</taxon>
        <taxon>Poaceae</taxon>
        <taxon>PACMAD clade</taxon>
        <taxon>Panicoideae</taxon>
        <taxon>Andropogonodae</taxon>
        <taxon>Andropogoneae</taxon>
        <taxon>Tripsacinae</taxon>
        <taxon>Zea</taxon>
    </lineage>
</organism>
<dbReference type="AlphaFoldDB" id="C0PD43"/>
<evidence type="ECO:0000313" key="1">
    <source>
        <dbReference type="EMBL" id="ACN32088.1"/>
    </source>
</evidence>
<reference evidence="1" key="1">
    <citation type="journal article" date="2009" name="PLoS Genet.">
        <title>Sequencing, mapping, and analysis of 27,455 maize full-length cDNAs.</title>
        <authorList>
            <person name="Soderlund C."/>
            <person name="Descour A."/>
            <person name="Kudrna D."/>
            <person name="Bomhoff M."/>
            <person name="Boyd L."/>
            <person name="Currie J."/>
            <person name="Angelova A."/>
            <person name="Collura K."/>
            <person name="Wissotski M."/>
            <person name="Ashley E."/>
            <person name="Morrow D."/>
            <person name="Fernandes J."/>
            <person name="Walbot V."/>
            <person name="Yu Y."/>
        </authorList>
    </citation>
    <scope>NUCLEOTIDE SEQUENCE</scope>
    <source>
        <strain evidence="1">B73</strain>
    </source>
</reference>
<proteinExistence type="evidence at transcript level"/>
<accession>C0PD43</accession>
<dbReference type="GeneID" id="100383112"/>